<evidence type="ECO:0000256" key="3">
    <source>
        <dbReference type="SAM" id="Phobius"/>
    </source>
</evidence>
<evidence type="ECO:0000313" key="5">
    <source>
        <dbReference type="EMBL" id="KAG7384879.1"/>
    </source>
</evidence>
<keyword evidence="6" id="KW-1185">Reference proteome</keyword>
<dbReference type="AlphaFoldDB" id="A0A8T1VY10"/>
<keyword evidence="3" id="KW-1133">Transmembrane helix</keyword>
<feature type="transmembrane region" description="Helical" evidence="3">
    <location>
        <begin position="325"/>
        <end position="346"/>
    </location>
</feature>
<keyword evidence="1" id="KW-0547">Nucleotide-binding</keyword>
<gene>
    <name evidence="5" type="ORF">PHYBOEH_009263</name>
</gene>
<evidence type="ECO:0000313" key="6">
    <source>
        <dbReference type="Proteomes" id="UP000693981"/>
    </source>
</evidence>
<name>A0A8T1VY10_9STRA</name>
<feature type="region of interest" description="Disordered" evidence="2">
    <location>
        <begin position="274"/>
        <end position="312"/>
    </location>
</feature>
<dbReference type="GO" id="GO:0005525">
    <property type="term" value="F:GTP binding"/>
    <property type="evidence" value="ECO:0007669"/>
    <property type="project" value="InterPro"/>
</dbReference>
<feature type="domain" description="AIG1-type G" evidence="4">
    <location>
        <begin position="7"/>
        <end position="122"/>
    </location>
</feature>
<evidence type="ECO:0000256" key="1">
    <source>
        <dbReference type="ARBA" id="ARBA00022741"/>
    </source>
</evidence>
<sequence>MAKENRLFIGNAGTGKSTLINCLVGTFVFQSGEHRDGSLTQYFQRFEANGVTYMDTPGLSSNKTFIEPAAQEITTALKQSGFFKLFFMVRFEDGSVNSEDLSTMESVLDSIEIQDVVYSVIVNNIDKKLYNTFSSGGAEFDAIVALINSGRYSTTSICFIPTIDQLIGESNKVVELPPRVVNFIEMKAPVNCNFQSEAKDIEGKDFQHRTDKIQEKLEEIQRGKSQEPEKNVKHEASAPSELPEPEAHVAIDVDNIPAYPTAIVVEPIEPTHSLHTVGSSAARQSRPQHSVHRSMGNAPQAPRAPYAAHPSTPHANNDNLTSDEMLMICFCCLCCGPIGVCCYLLCCRDEKK</sequence>
<dbReference type="InterPro" id="IPR006703">
    <property type="entry name" value="G_AIG1"/>
</dbReference>
<keyword evidence="3" id="KW-0472">Membrane</keyword>
<evidence type="ECO:0000259" key="4">
    <source>
        <dbReference type="Pfam" id="PF04548"/>
    </source>
</evidence>
<dbReference type="Pfam" id="PF04548">
    <property type="entry name" value="AIG1"/>
    <property type="match status" value="1"/>
</dbReference>
<dbReference type="CDD" id="cd00882">
    <property type="entry name" value="Ras_like_GTPase"/>
    <property type="match status" value="1"/>
</dbReference>
<dbReference type="EMBL" id="JAGDFL010000575">
    <property type="protein sequence ID" value="KAG7384879.1"/>
    <property type="molecule type" value="Genomic_DNA"/>
</dbReference>
<feature type="region of interest" description="Disordered" evidence="2">
    <location>
        <begin position="220"/>
        <end position="245"/>
    </location>
</feature>
<proteinExistence type="predicted"/>
<organism evidence="5 6">
    <name type="scientific">Phytophthora boehmeriae</name>
    <dbReference type="NCBI Taxonomy" id="109152"/>
    <lineage>
        <taxon>Eukaryota</taxon>
        <taxon>Sar</taxon>
        <taxon>Stramenopiles</taxon>
        <taxon>Oomycota</taxon>
        <taxon>Peronosporomycetes</taxon>
        <taxon>Peronosporales</taxon>
        <taxon>Peronosporaceae</taxon>
        <taxon>Phytophthora</taxon>
    </lineage>
</organism>
<dbReference type="OrthoDB" id="8954335at2759"/>
<accession>A0A8T1VY10</accession>
<feature type="compositionally biased region" description="Polar residues" evidence="2">
    <location>
        <begin position="274"/>
        <end position="288"/>
    </location>
</feature>
<reference evidence="5" key="1">
    <citation type="submission" date="2021-02" db="EMBL/GenBank/DDBJ databases">
        <authorList>
            <person name="Palmer J.M."/>
        </authorList>
    </citation>
    <scope>NUCLEOTIDE SEQUENCE</scope>
    <source>
        <strain evidence="5">SCRP23</strain>
    </source>
</reference>
<protein>
    <recommendedName>
        <fullName evidence="4">AIG1-type G domain-containing protein</fullName>
    </recommendedName>
</protein>
<comment type="caution">
    <text evidence="5">The sequence shown here is derived from an EMBL/GenBank/DDBJ whole genome shotgun (WGS) entry which is preliminary data.</text>
</comment>
<dbReference type="Proteomes" id="UP000693981">
    <property type="component" value="Unassembled WGS sequence"/>
</dbReference>
<feature type="compositionally biased region" description="Basic and acidic residues" evidence="2">
    <location>
        <begin position="220"/>
        <end position="236"/>
    </location>
</feature>
<evidence type="ECO:0000256" key="2">
    <source>
        <dbReference type="SAM" id="MobiDB-lite"/>
    </source>
</evidence>
<keyword evidence="3" id="KW-0812">Transmembrane</keyword>